<comment type="caution">
    <text evidence="1">The sequence shown here is derived from an EMBL/GenBank/DDBJ whole genome shotgun (WGS) entry which is preliminary data.</text>
</comment>
<name>A0A9P4TVR4_9PEZI</name>
<dbReference type="AlphaFoldDB" id="A0A9P4TVR4"/>
<reference evidence="1" key="1">
    <citation type="journal article" date="2020" name="Stud. Mycol.">
        <title>101 Dothideomycetes genomes: a test case for predicting lifestyles and emergence of pathogens.</title>
        <authorList>
            <person name="Haridas S."/>
            <person name="Albert R."/>
            <person name="Binder M."/>
            <person name="Bloem J."/>
            <person name="Labutti K."/>
            <person name="Salamov A."/>
            <person name="Andreopoulos B."/>
            <person name="Baker S."/>
            <person name="Barry K."/>
            <person name="Bills G."/>
            <person name="Bluhm B."/>
            <person name="Cannon C."/>
            <person name="Castanera R."/>
            <person name="Culley D."/>
            <person name="Daum C."/>
            <person name="Ezra D."/>
            <person name="Gonzalez J."/>
            <person name="Henrissat B."/>
            <person name="Kuo A."/>
            <person name="Liang C."/>
            <person name="Lipzen A."/>
            <person name="Lutzoni F."/>
            <person name="Magnuson J."/>
            <person name="Mondo S."/>
            <person name="Nolan M."/>
            <person name="Ohm R."/>
            <person name="Pangilinan J."/>
            <person name="Park H.-J."/>
            <person name="Ramirez L."/>
            <person name="Alfaro M."/>
            <person name="Sun H."/>
            <person name="Tritt A."/>
            <person name="Yoshinaga Y."/>
            <person name="Zwiers L.-H."/>
            <person name="Turgeon B."/>
            <person name="Goodwin S."/>
            <person name="Spatafora J."/>
            <person name="Crous P."/>
            <person name="Grigoriev I."/>
        </authorList>
    </citation>
    <scope>NUCLEOTIDE SEQUENCE</scope>
    <source>
        <strain evidence="1">CBS 130266</strain>
    </source>
</reference>
<protein>
    <submittedName>
        <fullName evidence="1">Uncharacterized protein</fullName>
    </submittedName>
</protein>
<dbReference type="EMBL" id="MU007056">
    <property type="protein sequence ID" value="KAF2428107.1"/>
    <property type="molecule type" value="Genomic_DNA"/>
</dbReference>
<proteinExistence type="predicted"/>
<evidence type="ECO:0000313" key="1">
    <source>
        <dbReference type="EMBL" id="KAF2428107.1"/>
    </source>
</evidence>
<evidence type="ECO:0000313" key="2">
    <source>
        <dbReference type="Proteomes" id="UP000800235"/>
    </source>
</evidence>
<accession>A0A9P4TVR4</accession>
<organism evidence="1 2">
    <name type="scientific">Tothia fuscella</name>
    <dbReference type="NCBI Taxonomy" id="1048955"/>
    <lineage>
        <taxon>Eukaryota</taxon>
        <taxon>Fungi</taxon>
        <taxon>Dikarya</taxon>
        <taxon>Ascomycota</taxon>
        <taxon>Pezizomycotina</taxon>
        <taxon>Dothideomycetes</taxon>
        <taxon>Pleosporomycetidae</taxon>
        <taxon>Venturiales</taxon>
        <taxon>Cylindrosympodiaceae</taxon>
        <taxon>Tothia</taxon>
    </lineage>
</organism>
<dbReference type="Proteomes" id="UP000800235">
    <property type="component" value="Unassembled WGS sequence"/>
</dbReference>
<gene>
    <name evidence="1" type="ORF">EJ08DRAFT_330109</name>
</gene>
<sequence>MSRRCSHCTSTCSSFSENPLLYSPRSPRYASRFEEPTVLRLYQPRGSLHGPRRPSRIEYNHRYVQRLFTQLQTEEHLKRGYKNAAKRRVTMLREMIDMIRTKKKMRIERLKGIEMALNHLRDDFRAGIREQDLERWSERAAEGVAELLALEG</sequence>
<keyword evidence="2" id="KW-1185">Reference proteome</keyword>